<proteinExistence type="predicted"/>
<dbReference type="Gene3D" id="3.10.20.30">
    <property type="match status" value="1"/>
</dbReference>
<accession>A0A941D4E3</accession>
<evidence type="ECO:0000313" key="2">
    <source>
        <dbReference type="EMBL" id="MBR7741899.1"/>
    </source>
</evidence>
<keyword evidence="3" id="KW-1185">Reference proteome</keyword>
<reference evidence="2" key="1">
    <citation type="submission" date="2021-04" db="EMBL/GenBank/DDBJ databases">
        <title>Phycicoccus avicenniae sp. nov., a novel endophytic actinomycetes isolated from branch of Avicennia mariana.</title>
        <authorList>
            <person name="Tuo L."/>
        </authorList>
    </citation>
    <scope>NUCLEOTIDE SEQUENCE</scope>
    <source>
        <strain evidence="2">BSK3Z-2</strain>
    </source>
</reference>
<evidence type="ECO:0000313" key="3">
    <source>
        <dbReference type="Proteomes" id="UP000677016"/>
    </source>
</evidence>
<dbReference type="InterPro" id="IPR003749">
    <property type="entry name" value="ThiS/MoaD-like"/>
</dbReference>
<organism evidence="2 3">
    <name type="scientific">Phycicoccus avicenniae</name>
    <dbReference type="NCBI Taxonomy" id="2828860"/>
    <lineage>
        <taxon>Bacteria</taxon>
        <taxon>Bacillati</taxon>
        <taxon>Actinomycetota</taxon>
        <taxon>Actinomycetes</taxon>
        <taxon>Micrococcales</taxon>
        <taxon>Intrasporangiaceae</taxon>
        <taxon>Phycicoccus</taxon>
    </lineage>
</organism>
<dbReference type="Pfam" id="PF02597">
    <property type="entry name" value="ThiS"/>
    <property type="match status" value="1"/>
</dbReference>
<dbReference type="InterPro" id="IPR016155">
    <property type="entry name" value="Mopterin_synth/thiamin_S_b"/>
</dbReference>
<name>A0A941D4E3_9MICO</name>
<dbReference type="Proteomes" id="UP000677016">
    <property type="component" value="Unassembled WGS sequence"/>
</dbReference>
<dbReference type="EMBL" id="JAGSNF010000001">
    <property type="protein sequence ID" value="MBR7741899.1"/>
    <property type="molecule type" value="Genomic_DNA"/>
</dbReference>
<protein>
    <submittedName>
        <fullName evidence="2">MoaD/ThiS family protein</fullName>
    </submittedName>
</protein>
<feature type="region of interest" description="Disordered" evidence="1">
    <location>
        <begin position="1"/>
        <end position="38"/>
    </location>
</feature>
<comment type="caution">
    <text evidence="2">The sequence shown here is derived from an EMBL/GenBank/DDBJ whole genome shotgun (WGS) entry which is preliminary data.</text>
</comment>
<gene>
    <name evidence="2" type="ORF">KC207_01155</name>
</gene>
<dbReference type="AlphaFoldDB" id="A0A941D4E3"/>
<sequence>MQDHSATTGDSGTTSGTAAPTGGPTGAATGEPAGGAAASGEVTVRYWAGARAAAGVESETVPGLATVGDLAAALGAARPALGPVLEVATLLLDGRAATPEQDLPAGSVVEVLPPFAGG</sequence>
<dbReference type="RefSeq" id="WP_211601056.1">
    <property type="nucleotide sequence ID" value="NZ_JAGSNF010000001.1"/>
</dbReference>
<evidence type="ECO:0000256" key="1">
    <source>
        <dbReference type="SAM" id="MobiDB-lite"/>
    </source>
</evidence>
<dbReference type="InterPro" id="IPR012675">
    <property type="entry name" value="Beta-grasp_dom_sf"/>
</dbReference>
<dbReference type="SUPFAM" id="SSF54285">
    <property type="entry name" value="MoaD/ThiS"/>
    <property type="match status" value="1"/>
</dbReference>